<dbReference type="EC" id="4.98.1.1" evidence="7"/>
<evidence type="ECO:0000256" key="3">
    <source>
        <dbReference type="ARBA" id="ARBA00023133"/>
    </source>
</evidence>
<sequence>MPELAVLLLAHGTPETVEQIPEYLRNVVSGRPVPQAVVEEIQHRYAQIGHSPLTEITFAQARLVEGELAAAGEVIPVYVGMRNWRPYIPEVVRKMRADGIEEAAVICMAPQNSRTSVGLYRRAVEAEAAGLRIDFTDGWARHPLLVDAFAERLRPALAKLHTEIGEPVPVLFTAHSVPTRTVEAQVEDKSDSAFHPSRNDKDAARAAHPDAAKAGQPVWPGQGADPYAAEARHTAELVAERVKEISQWWFAFQSQGASGGPWLGPSVEETLDTIAAGGVKSLVLQPIGFLCDHVEILFDVDRHFRDYAAKLGMRLERPESLNGSPTLARAVADLARKGLARLRRSSTNA</sequence>
<feature type="region of interest" description="Disordered" evidence="9">
    <location>
        <begin position="183"/>
        <end position="222"/>
    </location>
</feature>
<dbReference type="InterPro" id="IPR033659">
    <property type="entry name" value="Ferrochelatase_N"/>
</dbReference>
<dbReference type="OrthoDB" id="9776380at2"/>
<dbReference type="EMBL" id="OKRB01000113">
    <property type="protein sequence ID" value="SPE26301.1"/>
    <property type="molecule type" value="Genomic_DNA"/>
</dbReference>
<evidence type="ECO:0000256" key="5">
    <source>
        <dbReference type="ARBA" id="ARBA00023244"/>
    </source>
</evidence>
<feature type="compositionally biased region" description="Basic and acidic residues" evidence="9">
    <location>
        <begin position="186"/>
        <end position="211"/>
    </location>
</feature>
<evidence type="ECO:0000313" key="11">
    <source>
        <dbReference type="Proteomes" id="UP000239735"/>
    </source>
</evidence>
<dbReference type="GO" id="GO:0046872">
    <property type="term" value="F:metal ion binding"/>
    <property type="evidence" value="ECO:0007669"/>
    <property type="project" value="UniProtKB-KW"/>
</dbReference>
<keyword evidence="4 7" id="KW-0456">Lyase</keyword>
<evidence type="ECO:0000256" key="6">
    <source>
        <dbReference type="ARBA" id="ARBA00024536"/>
    </source>
</evidence>
<accession>A0A2N9LST9</accession>
<dbReference type="GO" id="GO:0006783">
    <property type="term" value="P:heme biosynthetic process"/>
    <property type="evidence" value="ECO:0007669"/>
    <property type="project" value="UniProtKB-UniRule"/>
</dbReference>
<proteinExistence type="inferred from homology"/>
<gene>
    <name evidence="7 10" type="primary">hemH</name>
    <name evidence="10" type="ORF">SBA5_540059</name>
</gene>
<comment type="subcellular location">
    <subcellularLocation>
        <location evidence="7">Cytoplasm</location>
    </subcellularLocation>
</comment>
<dbReference type="Proteomes" id="UP000239735">
    <property type="component" value="Unassembled WGS sequence"/>
</dbReference>
<evidence type="ECO:0000256" key="4">
    <source>
        <dbReference type="ARBA" id="ARBA00023239"/>
    </source>
</evidence>
<dbReference type="GO" id="GO:0005737">
    <property type="term" value="C:cytoplasm"/>
    <property type="evidence" value="ECO:0007669"/>
    <property type="project" value="UniProtKB-SubCell"/>
</dbReference>
<dbReference type="Pfam" id="PF00762">
    <property type="entry name" value="Ferrochelatase"/>
    <property type="match status" value="1"/>
</dbReference>
<dbReference type="SUPFAM" id="SSF53800">
    <property type="entry name" value="Chelatase"/>
    <property type="match status" value="1"/>
</dbReference>
<dbReference type="PANTHER" id="PTHR11108">
    <property type="entry name" value="FERROCHELATASE"/>
    <property type="match status" value="1"/>
</dbReference>
<comment type="catalytic activity">
    <reaction evidence="7">
        <text>heme b + 2 H(+) = protoporphyrin IX + Fe(2+)</text>
        <dbReference type="Rhea" id="RHEA:22584"/>
        <dbReference type="ChEBI" id="CHEBI:15378"/>
        <dbReference type="ChEBI" id="CHEBI:29033"/>
        <dbReference type="ChEBI" id="CHEBI:57306"/>
        <dbReference type="ChEBI" id="CHEBI:60344"/>
        <dbReference type="EC" id="4.98.1.1"/>
    </reaction>
</comment>
<organism evidence="10 11">
    <name type="scientific">Candidatus Sulfuritelmatomonas gaucii</name>
    <dbReference type="NCBI Taxonomy" id="2043161"/>
    <lineage>
        <taxon>Bacteria</taxon>
        <taxon>Pseudomonadati</taxon>
        <taxon>Acidobacteriota</taxon>
        <taxon>Terriglobia</taxon>
        <taxon>Terriglobales</taxon>
        <taxon>Acidobacteriaceae</taxon>
        <taxon>Candidatus Sulfuritelmatomonas</taxon>
    </lineage>
</organism>
<dbReference type="PANTHER" id="PTHR11108:SF1">
    <property type="entry name" value="FERROCHELATASE, MITOCHONDRIAL"/>
    <property type="match status" value="1"/>
</dbReference>
<name>A0A2N9LST9_9BACT</name>
<dbReference type="CDD" id="cd00419">
    <property type="entry name" value="Ferrochelatase_C"/>
    <property type="match status" value="1"/>
</dbReference>
<protein>
    <recommendedName>
        <fullName evidence="7">Ferrochelatase</fullName>
        <ecNumber evidence="7">4.98.1.1</ecNumber>
    </recommendedName>
    <alternativeName>
        <fullName evidence="7">Heme synthase</fullName>
    </alternativeName>
    <alternativeName>
        <fullName evidence="7">Protoheme ferro-lyase</fullName>
    </alternativeName>
</protein>
<evidence type="ECO:0000256" key="8">
    <source>
        <dbReference type="RuleBase" id="RU004185"/>
    </source>
</evidence>
<keyword evidence="5 7" id="KW-0627">Porphyrin biosynthesis</keyword>
<evidence type="ECO:0000256" key="2">
    <source>
        <dbReference type="ARBA" id="ARBA00023004"/>
    </source>
</evidence>
<dbReference type="CDD" id="cd03411">
    <property type="entry name" value="Ferrochelatase_N"/>
    <property type="match status" value="1"/>
</dbReference>
<dbReference type="InterPro" id="IPR001015">
    <property type="entry name" value="Ferrochelatase"/>
</dbReference>
<keyword evidence="7" id="KW-0963">Cytoplasm</keyword>
<keyword evidence="3 7" id="KW-0350">Heme biosynthesis</keyword>
<evidence type="ECO:0000256" key="1">
    <source>
        <dbReference type="ARBA" id="ARBA00007718"/>
    </source>
</evidence>
<dbReference type="Gene3D" id="3.40.50.1400">
    <property type="match status" value="2"/>
</dbReference>
<dbReference type="GO" id="GO:0004325">
    <property type="term" value="F:ferrochelatase activity"/>
    <property type="evidence" value="ECO:0007669"/>
    <property type="project" value="UniProtKB-UniRule"/>
</dbReference>
<feature type="binding site" evidence="7">
    <location>
        <position position="295"/>
    </location>
    <ligand>
        <name>Fe(2+)</name>
        <dbReference type="ChEBI" id="CHEBI:29033"/>
    </ligand>
</feature>
<evidence type="ECO:0000313" key="10">
    <source>
        <dbReference type="EMBL" id="SPE26301.1"/>
    </source>
</evidence>
<evidence type="ECO:0000256" key="9">
    <source>
        <dbReference type="SAM" id="MobiDB-lite"/>
    </source>
</evidence>
<reference evidence="11" key="1">
    <citation type="submission" date="2018-02" db="EMBL/GenBank/DDBJ databases">
        <authorList>
            <person name="Hausmann B."/>
        </authorList>
    </citation>
    <scope>NUCLEOTIDE SEQUENCE [LARGE SCALE GENOMIC DNA]</scope>
    <source>
        <strain evidence="11">Peat soil MAG SbA5</strain>
    </source>
</reference>
<keyword evidence="7" id="KW-0479">Metal-binding</keyword>
<dbReference type="HAMAP" id="MF_00323">
    <property type="entry name" value="Ferrochelatase"/>
    <property type="match status" value="1"/>
</dbReference>
<dbReference type="UniPathway" id="UPA00252">
    <property type="reaction ID" value="UER00325"/>
</dbReference>
<comment type="pathway">
    <text evidence="7">Porphyrin-containing compound metabolism; protoheme biosynthesis; protoheme from protoporphyrin-IX: step 1/1.</text>
</comment>
<dbReference type="AlphaFoldDB" id="A0A2N9LST9"/>
<comment type="function">
    <text evidence="7">Catalyzes the ferrous insertion into protoporphyrin IX.</text>
</comment>
<evidence type="ECO:0000256" key="7">
    <source>
        <dbReference type="HAMAP-Rule" id="MF_00323"/>
    </source>
</evidence>
<feature type="binding site" evidence="7">
    <location>
        <position position="175"/>
    </location>
    <ligand>
        <name>Fe(2+)</name>
        <dbReference type="ChEBI" id="CHEBI:29033"/>
    </ligand>
</feature>
<dbReference type="InterPro" id="IPR033644">
    <property type="entry name" value="Ferrochelatase_C"/>
</dbReference>
<comment type="similarity">
    <text evidence="1 7 8">Belongs to the ferrochelatase family.</text>
</comment>
<comment type="catalytic activity">
    <reaction evidence="6">
        <text>Fe-coproporphyrin III + 2 H(+) = coproporphyrin III + Fe(2+)</text>
        <dbReference type="Rhea" id="RHEA:49572"/>
        <dbReference type="ChEBI" id="CHEBI:15378"/>
        <dbReference type="ChEBI" id="CHEBI:29033"/>
        <dbReference type="ChEBI" id="CHEBI:68438"/>
        <dbReference type="ChEBI" id="CHEBI:131725"/>
        <dbReference type="EC" id="4.99.1.9"/>
    </reaction>
    <physiologicalReaction direction="right-to-left" evidence="6">
        <dbReference type="Rhea" id="RHEA:49574"/>
    </physiologicalReaction>
</comment>
<keyword evidence="2 7" id="KW-0408">Iron</keyword>